<feature type="domain" description="Glycosyl transferase family 1" evidence="2">
    <location>
        <begin position="249"/>
        <end position="406"/>
    </location>
</feature>
<dbReference type="PANTHER" id="PTHR46401:SF2">
    <property type="entry name" value="GLYCOSYLTRANSFERASE WBBK-RELATED"/>
    <property type="match status" value="1"/>
</dbReference>
<dbReference type="PANTHER" id="PTHR46401">
    <property type="entry name" value="GLYCOSYLTRANSFERASE WBBK-RELATED"/>
    <property type="match status" value="1"/>
</dbReference>
<dbReference type="InterPro" id="IPR001296">
    <property type="entry name" value="Glyco_trans_1"/>
</dbReference>
<comment type="caution">
    <text evidence="4">The sequence shown here is derived from an EMBL/GenBank/DDBJ whole genome shotgun (WGS) entry which is preliminary data.</text>
</comment>
<keyword evidence="5" id="KW-1185">Reference proteome</keyword>
<reference evidence="4 5" key="1">
    <citation type="submission" date="2021-01" db="EMBL/GenBank/DDBJ databases">
        <title>Genome public.</title>
        <authorList>
            <person name="Liu C."/>
            <person name="Sun Q."/>
        </authorList>
    </citation>
    <scope>NUCLEOTIDE SEQUENCE [LARGE SCALE GENOMIC DNA]</scope>
    <source>
        <strain evidence="4 5">YIM B02515</strain>
    </source>
</reference>
<dbReference type="CDD" id="cd03794">
    <property type="entry name" value="GT4_WbuB-like"/>
    <property type="match status" value="1"/>
</dbReference>
<protein>
    <submittedName>
        <fullName evidence="4">Glycosyltransferase family 4 protein</fullName>
    </submittedName>
</protein>
<dbReference type="Pfam" id="PF00534">
    <property type="entry name" value="Glycos_transf_1"/>
    <property type="match status" value="1"/>
</dbReference>
<feature type="domain" description="Glycosyltransferase subfamily 4-like N-terminal" evidence="3">
    <location>
        <begin position="123"/>
        <end position="242"/>
    </location>
</feature>
<dbReference type="EMBL" id="JAESWC010000018">
    <property type="protein sequence ID" value="MBL4938125.1"/>
    <property type="molecule type" value="Genomic_DNA"/>
</dbReference>
<dbReference type="Gene3D" id="3.40.50.2000">
    <property type="entry name" value="Glycogen Phosphorylase B"/>
    <property type="match status" value="2"/>
</dbReference>
<evidence type="ECO:0000313" key="4">
    <source>
        <dbReference type="EMBL" id="MBL4938125.1"/>
    </source>
</evidence>
<accession>A0ABS1TFP4</accession>
<dbReference type="InterPro" id="IPR028098">
    <property type="entry name" value="Glyco_trans_4-like_N"/>
</dbReference>
<name>A0ABS1TFP4_9CLOT</name>
<proteinExistence type="predicted"/>
<evidence type="ECO:0000259" key="2">
    <source>
        <dbReference type="Pfam" id="PF00534"/>
    </source>
</evidence>
<dbReference type="SUPFAM" id="SSF53756">
    <property type="entry name" value="UDP-Glycosyltransferase/glycogen phosphorylase"/>
    <property type="match status" value="1"/>
</dbReference>
<dbReference type="Proteomes" id="UP000632377">
    <property type="component" value="Unassembled WGS sequence"/>
</dbReference>
<organism evidence="4 5">
    <name type="scientific">Clostridium rhizosphaerae</name>
    <dbReference type="NCBI Taxonomy" id="2803861"/>
    <lineage>
        <taxon>Bacteria</taxon>
        <taxon>Bacillati</taxon>
        <taxon>Bacillota</taxon>
        <taxon>Clostridia</taxon>
        <taxon>Eubacteriales</taxon>
        <taxon>Clostridiaceae</taxon>
        <taxon>Clostridium</taxon>
    </lineage>
</organism>
<gene>
    <name evidence="4" type="ORF">JK636_20640</name>
</gene>
<evidence type="ECO:0000313" key="5">
    <source>
        <dbReference type="Proteomes" id="UP000632377"/>
    </source>
</evidence>
<keyword evidence="1" id="KW-0808">Transferase</keyword>
<dbReference type="Pfam" id="PF13439">
    <property type="entry name" value="Glyco_transf_4"/>
    <property type="match status" value="1"/>
</dbReference>
<dbReference type="RefSeq" id="WP_202750852.1">
    <property type="nucleotide sequence ID" value="NZ_JAESWC010000018.1"/>
</dbReference>
<evidence type="ECO:0000259" key="3">
    <source>
        <dbReference type="Pfam" id="PF13439"/>
    </source>
</evidence>
<evidence type="ECO:0000256" key="1">
    <source>
        <dbReference type="ARBA" id="ARBA00022679"/>
    </source>
</evidence>
<sequence>MRNILMIAYYYPPLGGAGVQRTLKFSKFLSKMGYNISVLTVLNDSNTIKDDSMTLEVIDGIKVYRAKQGKYISLSSNISKNKESKLYIRHDNLSSDKSVNIKIKNVIKNIFKKIYANINIPDDKISWRKDAVRLGLEIIHQNSIDIIYSTSGPYTSHLIAYELKRKTNLKWIADFRDQWVSNPFVKYMFIPKEINKYLERKVIEKSDRVISVSKPIIDDFINRYEKIDKNKFSVITNGYDEEDFNDYDINKKIDKFIITYNGTIYGKRSPKNFLKAVDSLIIDHKIDKKNIIIQFVGQLGNDGKREIQEFVYKYNDKVELIEYLPHKQSIKQLERSSALLLIIEGGEGSEGIYTGKVFEYIRSGRFIIGIVPEGVAKNLIQETNTGMCCSPNSIKEIAEVINTAYKIWLNEGRPLNINWNEVKKYERENIAKQLSIIIKNL</sequence>